<evidence type="ECO:0000313" key="2">
    <source>
        <dbReference type="Proteomes" id="UP000276133"/>
    </source>
</evidence>
<dbReference type="Proteomes" id="UP000276133">
    <property type="component" value="Unassembled WGS sequence"/>
</dbReference>
<accession>A0A3M7R3R9</accession>
<sequence length="107" mass="12604">MNKFYIEYECDFEGLKKLIQNSVHLRTTGLYLNFIFKKHSFQRFDLKVTSLITTWNERNESNKGKFTSIKANFPYVQIPLVLLRHYSFELQTNVKDTESGGSNQSEV</sequence>
<gene>
    <name evidence="1" type="ORF">BpHYR1_000323</name>
</gene>
<comment type="caution">
    <text evidence="1">The sequence shown here is derived from an EMBL/GenBank/DDBJ whole genome shotgun (WGS) entry which is preliminary data.</text>
</comment>
<evidence type="ECO:0000313" key="1">
    <source>
        <dbReference type="EMBL" id="RNA18233.1"/>
    </source>
</evidence>
<proteinExistence type="predicted"/>
<protein>
    <submittedName>
        <fullName evidence="1">Uncharacterized protein</fullName>
    </submittedName>
</protein>
<name>A0A3M7R3R9_BRAPC</name>
<reference evidence="1 2" key="1">
    <citation type="journal article" date="2018" name="Sci. Rep.">
        <title>Genomic signatures of local adaptation to the degree of environmental predictability in rotifers.</title>
        <authorList>
            <person name="Franch-Gras L."/>
            <person name="Hahn C."/>
            <person name="Garcia-Roger E.M."/>
            <person name="Carmona M.J."/>
            <person name="Serra M."/>
            <person name="Gomez A."/>
        </authorList>
    </citation>
    <scope>NUCLEOTIDE SEQUENCE [LARGE SCALE GENOMIC DNA]</scope>
    <source>
        <strain evidence="1">HYR1</strain>
    </source>
</reference>
<keyword evidence="2" id="KW-1185">Reference proteome</keyword>
<dbReference type="EMBL" id="REGN01004286">
    <property type="protein sequence ID" value="RNA18233.1"/>
    <property type="molecule type" value="Genomic_DNA"/>
</dbReference>
<dbReference type="AlphaFoldDB" id="A0A3M7R3R9"/>
<organism evidence="1 2">
    <name type="scientific">Brachionus plicatilis</name>
    <name type="common">Marine rotifer</name>
    <name type="synonym">Brachionus muelleri</name>
    <dbReference type="NCBI Taxonomy" id="10195"/>
    <lineage>
        <taxon>Eukaryota</taxon>
        <taxon>Metazoa</taxon>
        <taxon>Spiralia</taxon>
        <taxon>Gnathifera</taxon>
        <taxon>Rotifera</taxon>
        <taxon>Eurotatoria</taxon>
        <taxon>Monogononta</taxon>
        <taxon>Pseudotrocha</taxon>
        <taxon>Ploima</taxon>
        <taxon>Brachionidae</taxon>
        <taxon>Brachionus</taxon>
    </lineage>
</organism>